<feature type="domain" description="PPIase FKBP-type" evidence="7">
    <location>
        <begin position="1"/>
        <end position="42"/>
    </location>
</feature>
<dbReference type="Pfam" id="PF00254">
    <property type="entry name" value="FKBP_C"/>
    <property type="match status" value="2"/>
</dbReference>
<dbReference type="SUPFAM" id="SSF54534">
    <property type="entry name" value="FKBP-like"/>
    <property type="match status" value="2"/>
</dbReference>
<feature type="region of interest" description="Disordered" evidence="6">
    <location>
        <begin position="166"/>
        <end position="265"/>
    </location>
</feature>
<accession>A0ABN9RKP4</accession>
<dbReference type="Gene3D" id="3.10.50.40">
    <property type="match status" value="2"/>
</dbReference>
<evidence type="ECO:0000256" key="6">
    <source>
        <dbReference type="SAM" id="MobiDB-lite"/>
    </source>
</evidence>
<dbReference type="InterPro" id="IPR001179">
    <property type="entry name" value="PPIase_FKBP_dom"/>
</dbReference>
<gene>
    <name evidence="8" type="ORF">PCOR1329_LOCUS21450</name>
</gene>
<evidence type="ECO:0000313" key="8">
    <source>
        <dbReference type="EMBL" id="CAK0819459.1"/>
    </source>
</evidence>
<comment type="catalytic activity">
    <reaction evidence="1 5">
        <text>[protein]-peptidylproline (omega=180) = [protein]-peptidylproline (omega=0)</text>
        <dbReference type="Rhea" id="RHEA:16237"/>
        <dbReference type="Rhea" id="RHEA-COMP:10747"/>
        <dbReference type="Rhea" id="RHEA-COMP:10748"/>
        <dbReference type="ChEBI" id="CHEBI:83833"/>
        <dbReference type="ChEBI" id="CHEBI:83834"/>
        <dbReference type="EC" id="5.2.1.8"/>
    </reaction>
</comment>
<dbReference type="PROSITE" id="PS50059">
    <property type="entry name" value="FKBP_PPIASE"/>
    <property type="match status" value="1"/>
</dbReference>
<protein>
    <recommendedName>
        <fullName evidence="2 5">peptidylprolyl isomerase</fullName>
        <ecNumber evidence="2 5">5.2.1.8</ecNumber>
    </recommendedName>
</protein>
<keyword evidence="3 5" id="KW-0697">Rotamase</keyword>
<organism evidence="8 9">
    <name type="scientific">Prorocentrum cordatum</name>
    <dbReference type="NCBI Taxonomy" id="2364126"/>
    <lineage>
        <taxon>Eukaryota</taxon>
        <taxon>Sar</taxon>
        <taxon>Alveolata</taxon>
        <taxon>Dinophyceae</taxon>
        <taxon>Prorocentrales</taxon>
        <taxon>Prorocentraceae</taxon>
        <taxon>Prorocentrum</taxon>
    </lineage>
</organism>
<evidence type="ECO:0000313" key="9">
    <source>
        <dbReference type="Proteomes" id="UP001189429"/>
    </source>
</evidence>
<evidence type="ECO:0000256" key="1">
    <source>
        <dbReference type="ARBA" id="ARBA00000971"/>
    </source>
</evidence>
<evidence type="ECO:0000256" key="2">
    <source>
        <dbReference type="ARBA" id="ARBA00013194"/>
    </source>
</evidence>
<feature type="compositionally biased region" description="Basic and acidic residues" evidence="6">
    <location>
        <begin position="178"/>
        <end position="200"/>
    </location>
</feature>
<reference evidence="8" key="1">
    <citation type="submission" date="2023-10" db="EMBL/GenBank/DDBJ databases">
        <authorList>
            <person name="Chen Y."/>
            <person name="Shah S."/>
            <person name="Dougan E. K."/>
            <person name="Thang M."/>
            <person name="Chan C."/>
        </authorList>
    </citation>
    <scope>NUCLEOTIDE SEQUENCE [LARGE SCALE GENOMIC DNA]</scope>
</reference>
<keyword evidence="9" id="KW-1185">Reference proteome</keyword>
<sequence length="265" mass="28862">MHKGEVAKFMLQPEFGYGEEGSPPKIPPNAALVFTVELISWVEKDDLFGDGTVVKSLIEEGTGFDKPKKRGEVRISFKVTAADGTVTKEGSGCDYAIGSGEYGPLSKVVDKAILGMRSGEKCCLKCAEDSAYGGVSIELALEELYDVVDVSVMKDRSVLKKKLKDRRGLSAGGGHGQGHGEGRGGGRRWREPARRAEGLHLHRRQRRVLRRAGVRLHGDEEGRASSPHVREPPESLRPRARGGCAEREADADHPGALRLQERRGL</sequence>
<dbReference type="PANTHER" id="PTHR10516">
    <property type="entry name" value="PEPTIDYL-PROLYL CIS-TRANS ISOMERASE"/>
    <property type="match status" value="1"/>
</dbReference>
<dbReference type="PANTHER" id="PTHR10516:SF443">
    <property type="entry name" value="FK506-BINDING PROTEIN 59-RELATED"/>
    <property type="match status" value="1"/>
</dbReference>
<keyword evidence="4 5" id="KW-0413">Isomerase</keyword>
<dbReference type="EC" id="5.2.1.8" evidence="2 5"/>
<dbReference type="EMBL" id="CAUYUJ010007069">
    <property type="protein sequence ID" value="CAK0819459.1"/>
    <property type="molecule type" value="Genomic_DNA"/>
</dbReference>
<evidence type="ECO:0000259" key="7">
    <source>
        <dbReference type="PROSITE" id="PS50059"/>
    </source>
</evidence>
<feature type="compositionally biased region" description="Basic and acidic residues" evidence="6">
    <location>
        <begin position="216"/>
        <end position="237"/>
    </location>
</feature>
<feature type="compositionally biased region" description="Basic and acidic residues" evidence="6">
    <location>
        <begin position="244"/>
        <end position="265"/>
    </location>
</feature>
<comment type="caution">
    <text evidence="8">The sequence shown here is derived from an EMBL/GenBank/DDBJ whole genome shotgun (WGS) entry which is preliminary data.</text>
</comment>
<feature type="compositionally biased region" description="Basic residues" evidence="6">
    <location>
        <begin position="201"/>
        <end position="214"/>
    </location>
</feature>
<evidence type="ECO:0000256" key="5">
    <source>
        <dbReference type="PROSITE-ProRule" id="PRU00277"/>
    </source>
</evidence>
<dbReference type="InterPro" id="IPR046357">
    <property type="entry name" value="PPIase_dom_sf"/>
</dbReference>
<dbReference type="InterPro" id="IPR050689">
    <property type="entry name" value="FKBP-type_PPIase"/>
</dbReference>
<dbReference type="Proteomes" id="UP001189429">
    <property type="component" value="Unassembled WGS sequence"/>
</dbReference>
<evidence type="ECO:0000256" key="3">
    <source>
        <dbReference type="ARBA" id="ARBA00023110"/>
    </source>
</evidence>
<name>A0ABN9RKP4_9DINO</name>
<proteinExistence type="predicted"/>
<evidence type="ECO:0000256" key="4">
    <source>
        <dbReference type="ARBA" id="ARBA00023235"/>
    </source>
</evidence>